<evidence type="ECO:0000313" key="5">
    <source>
        <dbReference type="Proteomes" id="UP000281488"/>
    </source>
</evidence>
<dbReference type="EMBL" id="RKMZ01000002">
    <property type="protein sequence ID" value="ROX34085.1"/>
    <property type="molecule type" value="Genomic_DNA"/>
</dbReference>
<reference evidence="4 5" key="1">
    <citation type="submission" date="2018-10" db="EMBL/GenBank/DDBJ databases">
        <title>Genotypes and phenotypes of Enterococci isolated from broiler chickens.</title>
        <authorList>
            <person name="Muhammad A.R."/>
            <person name="Diarra M.S."/>
        </authorList>
    </citation>
    <scope>NUCLEOTIDE SEQUENCE [LARGE SCALE GENOMIC DNA]</scope>
    <source>
        <strain evidence="4 5">LIT2 A36'</strain>
    </source>
</reference>
<name>A0ABD7IZT4_ENTFL</name>
<dbReference type="InterPro" id="IPR021759">
    <property type="entry name" value="WxLIP_HBD"/>
</dbReference>
<sequence length="339" mass="38239">MEECSVKKVRVYFFSLLIVLGITMVPTVEAAEMNFSVQAVIPENQQDKSKTYFDLKMTPNQSQDITITMKNDTSKDVTVEVGVNTATTNDNGIADYNGKKEKDSTLKYDLSDLIEIDKEIVVPSNGETSVVAHLKMPKEMFDGVLVGGFTFIEKESTESLEEQKGVSVVNKYAYTIGIQLQETDKIINPELVLNDVSPTQVNFRNVVEANIQNTESAILKDLTIDGKIFKKNGKEALYETKRTDLRMAPNSNFNYRVSLNNDEFKPGVYVFKGVANAGDKEWKFEKEFTIKGDVAKELNEKAVEIDKDYTIYIYIGVGLIIFILVLIILYLLRKVKRAQ</sequence>
<dbReference type="InterPro" id="IPR010317">
    <property type="entry name" value="WxLIP_PGBD"/>
</dbReference>
<accession>A0ABD7IZT4</accession>
<comment type="caution">
    <text evidence="4">The sequence shown here is derived from an EMBL/GenBank/DDBJ whole genome shotgun (WGS) entry which is preliminary data.</text>
</comment>
<proteinExistence type="predicted"/>
<evidence type="ECO:0000313" key="4">
    <source>
        <dbReference type="EMBL" id="ROX34085.1"/>
    </source>
</evidence>
<evidence type="ECO:0000256" key="1">
    <source>
        <dbReference type="SAM" id="Phobius"/>
    </source>
</evidence>
<dbReference type="Pfam" id="PF11797">
    <property type="entry name" value="WxLIP_HBD"/>
    <property type="match status" value="1"/>
</dbReference>
<gene>
    <name evidence="4" type="ORF">EGW16_05405</name>
</gene>
<dbReference type="AlphaFoldDB" id="A0ABD7IZT4"/>
<dbReference type="Proteomes" id="UP000281488">
    <property type="component" value="Unassembled WGS sequence"/>
</dbReference>
<organism evidence="4 5">
    <name type="scientific">Enterococcus faecalis</name>
    <name type="common">Streptococcus faecalis</name>
    <dbReference type="NCBI Taxonomy" id="1351"/>
    <lineage>
        <taxon>Bacteria</taxon>
        <taxon>Bacillati</taxon>
        <taxon>Bacillota</taxon>
        <taxon>Bacilli</taxon>
        <taxon>Lactobacillales</taxon>
        <taxon>Enterococcaceae</taxon>
        <taxon>Enterococcus</taxon>
    </lineage>
</organism>
<dbReference type="Pfam" id="PF06030">
    <property type="entry name" value="WxLIP_PGBD"/>
    <property type="match status" value="1"/>
</dbReference>
<keyword evidence="1" id="KW-1133">Transmembrane helix</keyword>
<evidence type="ECO:0000259" key="2">
    <source>
        <dbReference type="Pfam" id="PF06030"/>
    </source>
</evidence>
<evidence type="ECO:0000259" key="3">
    <source>
        <dbReference type="Pfam" id="PF11797"/>
    </source>
</evidence>
<feature type="transmembrane region" description="Helical" evidence="1">
    <location>
        <begin position="311"/>
        <end position="332"/>
    </location>
</feature>
<keyword evidence="1" id="KW-0472">Membrane</keyword>
<feature type="domain" description="WxL Interacting Protein host binding" evidence="3">
    <location>
        <begin position="163"/>
        <end position="300"/>
    </location>
</feature>
<keyword evidence="1" id="KW-0812">Transmembrane</keyword>
<protein>
    <submittedName>
        <fullName evidence="4">DUF916 and DUF3324 domain-containing protein</fullName>
    </submittedName>
</protein>
<feature type="domain" description="WxL Interacting Protein peptidoglycan binding" evidence="2">
    <location>
        <begin position="35"/>
        <end position="152"/>
    </location>
</feature>